<evidence type="ECO:0000256" key="1">
    <source>
        <dbReference type="ARBA" id="ARBA00022908"/>
    </source>
</evidence>
<dbReference type="GO" id="GO:0015074">
    <property type="term" value="P:DNA integration"/>
    <property type="evidence" value="ECO:0007669"/>
    <property type="project" value="UniProtKB-KW"/>
</dbReference>
<accession>A0A7X2STN3</accession>
<dbReference type="InterPro" id="IPR013762">
    <property type="entry name" value="Integrase-like_cat_sf"/>
</dbReference>
<dbReference type="GO" id="GO:0006310">
    <property type="term" value="P:DNA recombination"/>
    <property type="evidence" value="ECO:0007669"/>
    <property type="project" value="UniProtKB-KW"/>
</dbReference>
<feature type="domain" description="Tyr recombinase" evidence="5">
    <location>
        <begin position="54"/>
        <end position="248"/>
    </location>
</feature>
<dbReference type="InterPro" id="IPR002104">
    <property type="entry name" value="Integrase_catalytic"/>
</dbReference>
<evidence type="ECO:0000256" key="2">
    <source>
        <dbReference type="ARBA" id="ARBA00023172"/>
    </source>
</evidence>
<dbReference type="SUPFAM" id="SSF56349">
    <property type="entry name" value="DNA breaking-rejoining enzymes"/>
    <property type="match status" value="1"/>
</dbReference>
<dbReference type="InterPro" id="IPR016423">
    <property type="entry name" value="Resolvase_Rsv"/>
</dbReference>
<reference evidence="6 7" key="1">
    <citation type="submission" date="2019-11" db="EMBL/GenBank/DDBJ databases">
        <title>Draft Genome Sequence of Plant Growth-Promoting Rhizosphere-Associated Bacteria.</title>
        <authorList>
            <person name="Vasilyev I.Y."/>
            <person name="Radchenko V."/>
            <person name="Ilnitskaya E.V."/>
        </authorList>
    </citation>
    <scope>NUCLEOTIDE SEQUENCE [LARGE SCALE GENOMIC DNA]</scope>
    <source>
        <strain evidence="6 7">VRA_MhP_f</strain>
    </source>
</reference>
<evidence type="ECO:0000313" key="6">
    <source>
        <dbReference type="EMBL" id="MSE13725.1"/>
    </source>
</evidence>
<evidence type="ECO:0000256" key="3">
    <source>
        <dbReference type="PIRSR" id="PIRSR004576-50"/>
    </source>
</evidence>
<evidence type="ECO:0000259" key="5">
    <source>
        <dbReference type="PROSITE" id="PS51898"/>
    </source>
</evidence>
<feature type="compositionally biased region" description="Polar residues" evidence="4">
    <location>
        <begin position="8"/>
        <end position="28"/>
    </location>
</feature>
<dbReference type="InterPro" id="IPR011010">
    <property type="entry name" value="DNA_brk_join_enz"/>
</dbReference>
<dbReference type="InterPro" id="IPR050090">
    <property type="entry name" value="Tyrosine_recombinase_XerCD"/>
</dbReference>
<dbReference type="PANTHER" id="PTHR30349:SF90">
    <property type="entry name" value="TYROSINE RECOMBINASE XERD"/>
    <property type="match status" value="1"/>
</dbReference>
<dbReference type="RefSeq" id="WP_187495399.1">
    <property type="nucleotide sequence ID" value="NZ_JACSWY010000027.1"/>
</dbReference>
<evidence type="ECO:0000256" key="4">
    <source>
        <dbReference type="SAM" id="MobiDB-lite"/>
    </source>
</evidence>
<keyword evidence="1" id="KW-0229">DNA integration</keyword>
<dbReference type="PROSITE" id="PS51898">
    <property type="entry name" value="TYR_RECOMBINASE"/>
    <property type="match status" value="1"/>
</dbReference>
<organism evidence="6 7">
    <name type="scientific">Enterobacter agglomerans</name>
    <name type="common">Erwinia herbicola</name>
    <name type="synonym">Pantoea agglomerans</name>
    <dbReference type="NCBI Taxonomy" id="549"/>
    <lineage>
        <taxon>Bacteria</taxon>
        <taxon>Pseudomonadati</taxon>
        <taxon>Pseudomonadota</taxon>
        <taxon>Gammaproteobacteria</taxon>
        <taxon>Enterobacterales</taxon>
        <taxon>Erwiniaceae</taxon>
        <taxon>Pantoea</taxon>
        <taxon>Pantoea agglomerans group</taxon>
    </lineage>
</organism>
<evidence type="ECO:0000313" key="7">
    <source>
        <dbReference type="Proteomes" id="UP000461948"/>
    </source>
</evidence>
<proteinExistence type="predicted"/>
<sequence>MLTPPLKNAQTTLREFSAPSPRQTSQISHSAITPSIDYRLALAVRRELAGDDSLLPRYLLAPEVVVLLGAVPDLHRRMLFEFIWNTGARINEALAVRPDDIVLDSVRPHVRLVTLKRQRNPKPGKPPANAQRRVPLLDEGFVSRLRGHLITFCPNRRRQVWEGRGGKPVTDDTARNWLSGAVAAIARQGISLALPDPTPHTLRHSYAMHLLYCGIMPAVLQGWLGHADFRNTQIYIRLMHMEAAAAGSRHVSFGLDAAEVAALLGP</sequence>
<dbReference type="PANTHER" id="PTHR30349">
    <property type="entry name" value="PHAGE INTEGRASE-RELATED"/>
    <property type="match status" value="1"/>
</dbReference>
<comment type="caution">
    <text evidence="6">The sequence shown here is derived from an EMBL/GenBank/DDBJ whole genome shotgun (WGS) entry which is preliminary data.</text>
</comment>
<dbReference type="AlphaFoldDB" id="A0A7X2STN3"/>
<dbReference type="PIRSF" id="PIRSF004576">
    <property type="entry name" value="Resolvase_Rsv"/>
    <property type="match status" value="1"/>
</dbReference>
<dbReference type="EMBL" id="WKLC01000007">
    <property type="protein sequence ID" value="MSE13725.1"/>
    <property type="molecule type" value="Genomic_DNA"/>
</dbReference>
<protein>
    <submittedName>
        <fullName evidence="6">Tyrosine-type recombinase/integrase</fullName>
    </submittedName>
</protein>
<feature type="active site" description="O-(3'-phospho-DNA)-tyrosine intermediate" evidence="3">
    <location>
        <position position="235"/>
    </location>
</feature>
<name>A0A7X2STN3_ENTAG</name>
<dbReference type="GO" id="GO:0003677">
    <property type="term" value="F:DNA binding"/>
    <property type="evidence" value="ECO:0007669"/>
    <property type="project" value="InterPro"/>
</dbReference>
<dbReference type="Pfam" id="PF00589">
    <property type="entry name" value="Phage_integrase"/>
    <property type="match status" value="1"/>
</dbReference>
<dbReference type="Proteomes" id="UP000461948">
    <property type="component" value="Unassembled WGS sequence"/>
</dbReference>
<dbReference type="Gene3D" id="1.10.443.10">
    <property type="entry name" value="Intergrase catalytic core"/>
    <property type="match status" value="1"/>
</dbReference>
<gene>
    <name evidence="6" type="ORF">GKC49_00675</name>
</gene>
<feature type="region of interest" description="Disordered" evidence="4">
    <location>
        <begin position="1"/>
        <end position="28"/>
    </location>
</feature>
<keyword evidence="2" id="KW-0233">DNA recombination</keyword>